<dbReference type="PIRSF" id="PIRSF006118">
    <property type="entry name" value="KDO8-P_Ptase"/>
    <property type="match status" value="1"/>
</dbReference>
<keyword evidence="4" id="KW-0479">Metal-binding</keyword>
<dbReference type="SFLD" id="SFLDS00003">
    <property type="entry name" value="Haloacid_Dehalogenase"/>
    <property type="match status" value="1"/>
</dbReference>
<reference evidence="7 8" key="1">
    <citation type="submission" date="2019-08" db="EMBL/GenBank/DDBJ databases">
        <authorList>
            <person name="Luo N."/>
        </authorList>
    </citation>
    <scope>NUCLEOTIDE SEQUENCE [LARGE SCALE GENOMIC DNA]</scope>
    <source>
        <strain evidence="7 8">NCIMB 9442</strain>
    </source>
</reference>
<dbReference type="SFLD" id="SFLDG01138">
    <property type="entry name" value="C1.6.2:_Deoxy-d-mannose-octulo"/>
    <property type="match status" value="1"/>
</dbReference>
<dbReference type="Gene3D" id="3.40.50.1000">
    <property type="entry name" value="HAD superfamily/HAD-like"/>
    <property type="match status" value="1"/>
</dbReference>
<dbReference type="Pfam" id="PF08282">
    <property type="entry name" value="Hydrolase_3"/>
    <property type="match status" value="1"/>
</dbReference>
<comment type="subunit">
    <text evidence="3">Homotetramer.</text>
</comment>
<organism evidence="7 8">
    <name type="scientific">Nitratidesulfovibrio oxamicus</name>
    <dbReference type="NCBI Taxonomy" id="32016"/>
    <lineage>
        <taxon>Bacteria</taxon>
        <taxon>Pseudomonadati</taxon>
        <taxon>Thermodesulfobacteriota</taxon>
        <taxon>Desulfovibrionia</taxon>
        <taxon>Desulfovibrionales</taxon>
        <taxon>Desulfovibrionaceae</taxon>
        <taxon>Nitratidesulfovibrio</taxon>
    </lineage>
</organism>
<dbReference type="GO" id="GO:0016787">
    <property type="term" value="F:hydrolase activity"/>
    <property type="evidence" value="ECO:0007669"/>
    <property type="project" value="UniProtKB-KW"/>
</dbReference>
<dbReference type="CDD" id="cd01630">
    <property type="entry name" value="HAD_KDO-like"/>
    <property type="match status" value="1"/>
</dbReference>
<evidence type="ECO:0000313" key="8">
    <source>
        <dbReference type="Proteomes" id="UP001194469"/>
    </source>
</evidence>
<accession>A0ABS0J6Z8</accession>
<keyword evidence="5 7" id="KW-0378">Hydrolase</keyword>
<sequence length="175" mass="18978">MRAEDLARSISLLVLDVDGVMTDGGLYYDDEGRVTKRFNVQDGLGIKLAQAAGIAVAVITGLTSGAVEARIRSLGIQDYHAGFLHKSECIDGIRRKHNLEWSQVAYLGDDWVDFGPLKLVGLPMAVANAQPEVKALARYVTTASGGHGAVREAIRFLLAEQGLLDRMLESWPEQA</sequence>
<comment type="cofactor">
    <cofactor evidence="1">
        <name>Mg(2+)</name>
        <dbReference type="ChEBI" id="CHEBI:18420"/>
    </cofactor>
</comment>
<evidence type="ECO:0000256" key="1">
    <source>
        <dbReference type="ARBA" id="ARBA00001946"/>
    </source>
</evidence>
<dbReference type="EMBL" id="VRYY01000508">
    <property type="protein sequence ID" value="MBG3878216.1"/>
    <property type="molecule type" value="Genomic_DNA"/>
</dbReference>
<dbReference type="SFLD" id="SFLDG01136">
    <property type="entry name" value="C1.6:_Phosphoserine_Phosphatas"/>
    <property type="match status" value="1"/>
</dbReference>
<dbReference type="SUPFAM" id="SSF56784">
    <property type="entry name" value="HAD-like"/>
    <property type="match status" value="1"/>
</dbReference>
<protein>
    <submittedName>
        <fullName evidence="7">HAD-IIIA family hydrolase</fullName>
    </submittedName>
</protein>
<comment type="caution">
    <text evidence="7">The sequence shown here is derived from an EMBL/GenBank/DDBJ whole genome shotgun (WGS) entry which is preliminary data.</text>
</comment>
<evidence type="ECO:0000256" key="2">
    <source>
        <dbReference type="ARBA" id="ARBA00005893"/>
    </source>
</evidence>
<keyword evidence="6" id="KW-0460">Magnesium</keyword>
<proteinExistence type="inferred from homology"/>
<dbReference type="Proteomes" id="UP001194469">
    <property type="component" value="Unassembled WGS sequence"/>
</dbReference>
<dbReference type="InterPro" id="IPR010023">
    <property type="entry name" value="KdsC_fam"/>
</dbReference>
<evidence type="ECO:0000256" key="6">
    <source>
        <dbReference type="ARBA" id="ARBA00022842"/>
    </source>
</evidence>
<evidence type="ECO:0000256" key="3">
    <source>
        <dbReference type="ARBA" id="ARBA00011881"/>
    </source>
</evidence>
<name>A0ABS0J6Z8_9BACT</name>
<dbReference type="PANTHER" id="PTHR21485">
    <property type="entry name" value="HAD SUPERFAMILY MEMBERS CMAS AND KDSC"/>
    <property type="match status" value="1"/>
</dbReference>
<dbReference type="PANTHER" id="PTHR21485:SF3">
    <property type="entry name" value="N-ACYLNEURAMINATE CYTIDYLYLTRANSFERASE"/>
    <property type="match status" value="1"/>
</dbReference>
<gene>
    <name evidence="7" type="ORF">FVW20_14655</name>
</gene>
<dbReference type="InterPro" id="IPR050793">
    <property type="entry name" value="CMP-NeuNAc_synthase"/>
</dbReference>
<comment type="similarity">
    <text evidence="2">Belongs to the KdsC family.</text>
</comment>
<keyword evidence="8" id="KW-1185">Reference proteome</keyword>
<evidence type="ECO:0000256" key="5">
    <source>
        <dbReference type="ARBA" id="ARBA00022801"/>
    </source>
</evidence>
<dbReference type="NCBIfam" id="TIGR01670">
    <property type="entry name" value="KdsC-phosphatas"/>
    <property type="match status" value="1"/>
</dbReference>
<dbReference type="InterPro" id="IPR023214">
    <property type="entry name" value="HAD_sf"/>
</dbReference>
<evidence type="ECO:0000313" key="7">
    <source>
        <dbReference type="EMBL" id="MBG3878216.1"/>
    </source>
</evidence>
<dbReference type="RefSeq" id="WP_196610191.1">
    <property type="nucleotide sequence ID" value="NZ_VRYY01000508.1"/>
</dbReference>
<evidence type="ECO:0000256" key="4">
    <source>
        <dbReference type="ARBA" id="ARBA00022723"/>
    </source>
</evidence>
<dbReference type="InterPro" id="IPR036412">
    <property type="entry name" value="HAD-like_sf"/>
</dbReference>